<name>G2J8X7_9BURK</name>
<proteinExistence type="inferred from homology"/>
<dbReference type="GO" id="GO:0030254">
    <property type="term" value="P:protein secretion by the type III secretion system"/>
    <property type="evidence" value="ECO:0007669"/>
    <property type="project" value="InterPro"/>
</dbReference>
<dbReference type="InterPro" id="IPR013385">
    <property type="entry name" value="T3SS_SpaO/YscQ/SpaO"/>
</dbReference>
<dbReference type="Pfam" id="PF01052">
    <property type="entry name" value="FliMN_C"/>
    <property type="match status" value="1"/>
</dbReference>
<evidence type="ECO:0000313" key="5">
    <source>
        <dbReference type="EMBL" id="CCD29224.1"/>
    </source>
</evidence>
<dbReference type="GO" id="GO:0050918">
    <property type="term" value="P:positive chemotaxis"/>
    <property type="evidence" value="ECO:0007669"/>
    <property type="project" value="TreeGrafter"/>
</dbReference>
<dbReference type="InterPro" id="IPR036429">
    <property type="entry name" value="SpoA-like_sf"/>
</dbReference>
<dbReference type="GO" id="GO:0071978">
    <property type="term" value="P:bacterial-type flagellum-dependent swarming motility"/>
    <property type="evidence" value="ECO:0007669"/>
    <property type="project" value="TreeGrafter"/>
</dbReference>
<comment type="similarity">
    <text evidence="1">Belongs to the FliN/MopA/SpaO family.</text>
</comment>
<organism evidence="5 6">
    <name type="scientific">Candidatus Glomeribacter gigasporarum BEG34</name>
    <dbReference type="NCBI Taxonomy" id="1070319"/>
    <lineage>
        <taxon>Bacteria</taxon>
        <taxon>Pseudomonadati</taxon>
        <taxon>Pseudomonadota</taxon>
        <taxon>Betaproteobacteria</taxon>
        <taxon>Burkholderiales</taxon>
        <taxon>Burkholderiaceae</taxon>
        <taxon>Candidatus Glomeribacter</taxon>
    </lineage>
</organism>
<dbReference type="SUPFAM" id="SSF101801">
    <property type="entry name" value="Surface presentation of antigens (SPOA)"/>
    <property type="match status" value="1"/>
</dbReference>
<dbReference type="eggNOG" id="COG1886">
    <property type="taxonomic scope" value="Bacteria"/>
</dbReference>
<dbReference type="AlphaFoldDB" id="G2J8X7"/>
<evidence type="ECO:0000259" key="4">
    <source>
        <dbReference type="Pfam" id="PF01052"/>
    </source>
</evidence>
<accession>G2J8X7</accession>
<dbReference type="Gene3D" id="2.30.330.10">
    <property type="entry name" value="SpoA-like"/>
    <property type="match status" value="1"/>
</dbReference>
<dbReference type="PANTHER" id="PTHR30034">
    <property type="entry name" value="FLAGELLAR MOTOR SWITCH PROTEIN FLIM"/>
    <property type="match status" value="1"/>
</dbReference>
<feature type="domain" description="Flagellar motor switch protein FliN-like C-terminal" evidence="4">
    <location>
        <begin position="275"/>
        <end position="344"/>
    </location>
</feature>
<evidence type="ECO:0000256" key="2">
    <source>
        <dbReference type="ARBA" id="ARBA00023026"/>
    </source>
</evidence>
<evidence type="ECO:0000256" key="3">
    <source>
        <dbReference type="SAM" id="MobiDB-lite"/>
    </source>
</evidence>
<reference evidence="5 6" key="1">
    <citation type="submission" date="2011-08" db="EMBL/GenBank/DDBJ databases">
        <title>The genome of the obligate endobacterium of an arbuscular mycorrhizal fungus reveals an interphylum network of nutritional interactions.</title>
        <authorList>
            <person name="Ghignone S."/>
            <person name="Salvioli A."/>
            <person name="Anca I."/>
            <person name="Lumini E."/>
            <person name="Ortu G."/>
            <person name="Petiti L."/>
            <person name="Cruveiller S."/>
            <person name="Bianciotto V."/>
            <person name="Piffanelli P."/>
            <person name="Lanfranco L."/>
            <person name="Bonfante P."/>
        </authorList>
    </citation>
    <scope>NUCLEOTIDE SEQUENCE [LARGE SCALE GENOMIC DNA]</scope>
    <source>
        <strain evidence="5 6">BEG34</strain>
    </source>
</reference>
<dbReference type="InterPro" id="IPR003283">
    <property type="entry name" value="T3SS_OMP_SpaO"/>
</dbReference>
<comment type="caution">
    <text evidence="5">The sequence shown here is derived from an EMBL/GenBank/DDBJ whole genome shotgun (WGS) entry which is preliminary data.</text>
</comment>
<dbReference type="PANTHER" id="PTHR30034:SF6">
    <property type="entry name" value="YOP PROTEINS TRANSLOCATION PROTEIN Q"/>
    <property type="match status" value="1"/>
</dbReference>
<dbReference type="PRINTS" id="PR01339">
    <property type="entry name" value="TYPE3OMOPROT"/>
</dbReference>
<evidence type="ECO:0000313" key="6">
    <source>
        <dbReference type="Proteomes" id="UP000054051"/>
    </source>
</evidence>
<sequence length="385" mass="41714">MSEAADLEAYFDPPVWPAELGALHGIIGLGRRAQTDGVCLWLSLRANRMGGAACPLLPIELTLEGHTVYAWVEETAFTEWLEPGFPIPGIAALTAQLQCAACAWTLAPWFNWCAQHELSAPSLKAFGETAAQPETVSEPVSILLTLASEHTETGPRRLDLRLTGFPYAWLHAFACSMSAHPEPRAQTRQIDVMASAGFARLAVRQLAGLRAGDVVFAAVQAPLSEGRVFCKIGALFFQARRIDPNHFEVERIMTDLDEEPGMASDTAQCIPEPAVGDLPVTLVFEIGRMTTPLSKLADLQTGDVLETTFETAPDVGIRAQGKLIASAKLVRVGERLGAQITQMMRLEPQPQQDADLSKPEEQSVEQPIEDDALKPEGTDHGNESA</sequence>
<keyword evidence="6" id="KW-1185">Reference proteome</keyword>
<keyword evidence="2" id="KW-0843">Virulence</keyword>
<protein>
    <submittedName>
        <fullName evidence="5">Type III secretion system apparatus protein PscQ</fullName>
    </submittedName>
</protein>
<dbReference type="Proteomes" id="UP000054051">
    <property type="component" value="Unassembled WGS sequence"/>
</dbReference>
<dbReference type="RefSeq" id="WP_006682454.1">
    <property type="nucleotide sequence ID" value="NZ_CAFB01000038.1"/>
</dbReference>
<dbReference type="EMBL" id="CAFB01000038">
    <property type="protein sequence ID" value="CCD29224.1"/>
    <property type="molecule type" value="Genomic_DNA"/>
</dbReference>
<feature type="compositionally biased region" description="Basic and acidic residues" evidence="3">
    <location>
        <begin position="371"/>
        <end position="385"/>
    </location>
</feature>
<feature type="region of interest" description="Disordered" evidence="3">
    <location>
        <begin position="347"/>
        <end position="385"/>
    </location>
</feature>
<evidence type="ECO:0000256" key="1">
    <source>
        <dbReference type="ARBA" id="ARBA00009226"/>
    </source>
</evidence>
<dbReference type="InterPro" id="IPR001543">
    <property type="entry name" value="FliN-like_C"/>
</dbReference>
<gene>
    <name evidence="5" type="primary">PscQ</name>
    <name evidence="5" type="ORF">CAGGBEG34_210092</name>
</gene>
<dbReference type="STRING" id="1070319.CAGGBEG34_210092"/>
<dbReference type="OrthoDB" id="9126551at2"/>
<dbReference type="NCBIfam" id="TIGR02551">
    <property type="entry name" value="SpaO_YscQ"/>
    <property type="match status" value="1"/>
</dbReference>